<dbReference type="PROSITE" id="PS50853">
    <property type="entry name" value="FN3"/>
    <property type="match status" value="11"/>
</dbReference>
<feature type="domain" description="Fibronectin type-III" evidence="1">
    <location>
        <begin position="897"/>
        <end position="983"/>
    </location>
</feature>
<dbReference type="PANTHER" id="PTHR47135:SF3">
    <property type="entry name" value="FIBRONECTIN TYPE-III DOMAIN-CONTAINING PROTEIN"/>
    <property type="match status" value="1"/>
</dbReference>
<feature type="domain" description="Fibronectin type-III" evidence="1">
    <location>
        <begin position="22"/>
        <end position="109"/>
    </location>
</feature>
<feature type="domain" description="Fibronectin type-III" evidence="1">
    <location>
        <begin position="540"/>
        <end position="625"/>
    </location>
</feature>
<dbReference type="CDD" id="cd00063">
    <property type="entry name" value="FN3"/>
    <property type="match status" value="8"/>
</dbReference>
<proteinExistence type="predicted"/>
<gene>
    <name evidence="2" type="ORF">GSTENG00013015001</name>
</gene>
<feature type="domain" description="Fibronectin type-III" evidence="1">
    <location>
        <begin position="1335"/>
        <end position="1421"/>
    </location>
</feature>
<dbReference type="OrthoDB" id="9908419at2759"/>
<feature type="domain" description="Fibronectin type-III" evidence="1">
    <location>
        <begin position="722"/>
        <end position="808"/>
    </location>
</feature>
<accession>Q4STC7</accession>
<name>Q4STC7_TETNG</name>
<dbReference type="PANTHER" id="PTHR47135">
    <property type="entry name" value="FIBRONECTIN TYPE III DOMAIN-CONTAINING PROTEIN 7"/>
    <property type="match status" value="1"/>
</dbReference>
<dbReference type="SMART" id="SM00060">
    <property type="entry name" value="FN3"/>
    <property type="match status" value="20"/>
</dbReference>
<evidence type="ECO:0000259" key="1">
    <source>
        <dbReference type="PROSITE" id="PS50853"/>
    </source>
</evidence>
<feature type="domain" description="Fibronectin type-III" evidence="1">
    <location>
        <begin position="984"/>
        <end position="1072"/>
    </location>
</feature>
<feature type="domain" description="Fibronectin type-III" evidence="1">
    <location>
        <begin position="2314"/>
        <end position="2405"/>
    </location>
</feature>
<sequence length="2828" mass="300302">MAVNSGGRSQPSLPVTAKTVLPPIELTSSSPSNDSITLSWSPIASAVKYTLTIYKFGSDTHMKHNTSGTNLTIPGLDAGSLYAISGHAWDLEGREGENSLYINQTTHPCPPGSLQLVESPEGNCTLKWNPVLHADRYEAFIKRGDGGEETCNTTRNNCTYHCECGYTYLMSVFAFNQAGSSPEGEVFKYTTCSTDTLEITWAAARGAELYETRAVDGSDVILCNDTAPVCALSDLSCDSSYSVLVAPCNEISGCNRACSTHTKDTEPCCPLNLTVDQVTQAMTNVSWSPARGSSSFIISLTSSRGHARCHTQESHCLMGCITCGTNYTVTMEAYSQSGQKSNCTYQGFSSITCSGSLVGTELTPVSSVSVDYTCTTHSSIVSWSAVFGAESYKAFAMGDNGTQLTCTSQTTSCQIGGLACGQSYVVHVIPISESCTNTINTTSATFQTAPCIPKNLQTSADCRSDVLLSKWDQAEGALRYTIEAFGNKGRNNYNCSSMSNSCAIEGTHCGDYLSVYITAFDDECSSPRTLGPVAETVPCAPYNVSAVKECGADSITVSWNGGSAIFYVAMARDSNGDIHSCNAMDLSCKIEGLKCSTNYTAYVIASNFMCNSSESETVTIETAPCPPDEVVASLDCAANEALISWHGQPDVLTLGLESSAAATGYMAVISNSIHQVSYNTTEPALRIGALECGVEYSLTVMSFNGTCASQPTELPVWQTPCVPTNVVVRGNCSQNFAEVTWQASRGALSYQATATDEDGRHLLCSSNETTCRLEGLMCSQVYSIGVTASKDNCSSNESAALTLKTAPCAPVIQNHALDCISNHASVTWVEDEDATGVTVNATSSLGHTASCSSSTNTTCVLDGLACGHTYTIQAFAQGVQCLSKPSSALTILTAPCAPANVNTSLVCDKNTATVSWEDSSGAVFYKVMANSSDGDVKQCTTNDTSCHLPNMHCGQTYNITVTPFSNECKGFDSYPLSYNAGPCPPTNVHVSLQCAGNVGHVTWNAAAQADQYVVTAVSSAADKHNYTCTSDGTGCSLTDLRCGETTVVTVATVARGCTSAPSLPFTFHSVICPPANLTGATTCSNNDITVSWDQSPESGVSYTVRSQGDDGTIVNYTTTQPSQVLTGLQCGEMYTFSVAASDAECTSVFSQPMQAETAPCKPERVQLNLECNTNKALVTWENEGPDQTQVVSAVDSRGAITTCNSTSSNCTFDQLSCGKTYAINVVSHTNTCSSEPVNSGSLSTAPCVATHLTARVDCQTGITVVTWDAARGATSYTVYARGSLGYNDECNSTDTNCDFRNLACGQDYAITVLARHDSCVGLMSESINTTTAPCAPTQLSIDASCESNNISVSWQASQGSVSYTAVAENAAGLRWSCNTSSTNCHITGLSCGQQYQVYVAGFDEKCIGAKSNVEVIRTAPCVPQNIQSSLDCLNGALNVTWQSTGYVVQFHASVVSSTGDISSCKTDKHHCSVDNMQCGHTYSIKVLAEDEACNSSYSPTQQITAVPCIPHLSNVEIDCLANSAWVMFEESDGAQDYIVMATDSLGDPQMYECNFTVDGVCSLPPLACSKNLTFTLKAADQQCSSAPSNPVTVETGKFRYREKTERPYYKHIGSSSLGRNNWSELIKCKDGIHTRVITNVCLIPHFHSSAPCPPEVIEKSVWCDNHTANISWLAIPGALTYTATLEQINGNTTCCTTSDTNCHIADLPCGEMFILLVTAEGRTCNSSQSEADIIRTAPCIPQNLGANLSCSDNVASTSWSYGQVLGLLFRVTAVSTDGHKDECTSIETGCDLTGLLCGRYYTTTALAEHSDCRSKPSNSITIKTAPCTPANISSEVDCETKSLIVSWPESPGADSYTATVQDSNGQSTTCQGTTEGSCSVMGIACGQIYHTSVVSSDGYCESPPTPEVDTPSEPCIPEHITTQYSLTIGQVLWDLSLGAEYYTVEGETQQGLTVSCTTNDTYCAIYNMVCGQMYTISVTAHNHVCQDVSTSNKSVTVLTEPCPPNNVQTNVQCQHNLGTVTWEASFGAVGYMVNLAGRDGHSLSCYTNNTFCNVEGLNCGVTYYTNVIAVGEVFNSSSSLTVLLVSEPCQPTGLTVSGSCDNETLTLDWSAAEGALIYTVIATGDLGYLTSFQTNETMVELDLPCGQLFTFTVKAQDSQCDSAVSLPEEFKTGPCKPVHVQSFTHCENNLGAVSWASSDGADSYVAFAVGKDGHVHMCTTSTTNCTWDDLHCGEVYTIHVVANDYLCSSMPSNSTSLRMESISGHKIELITNETWTFFSEFMCGQEYFLSVQAVDSVCTSQPSQPSQLNSVPCVPTDVTVEINCSNNEANVTWGASDGALVYKASALSAQGSTSLCETTDLTSNITNCELSSLQCGQTYNVSAVATNEVCSSPPSTSLQVESVPCVPQQVTAQMVCTNDTGVVSWEETEGPCALSSINVVAQCNSDTILVEWELLVNTPLYVVTAEGHDQSFISCNSSSTSCELHNIRCGMHYSIIVSTSSDKCSSMRSPPKKIKTVPCVPDNITAVPSCEDNGATVTWGHSLVATSYQLTATGVDGHTAVCNTAVNNCTLADLHCGQPYNLSITASGDNCTSHPSTALFTTVPCEPSGLSVDLDCETSSATLSWDVSEGAVEYFGFAQSQGGNMLNCNSTDTSCTIEGLECGEMFNFSVEASDGVCNSSFSEPVELGAAPCAPKILKVQMQKIGQAHWALTSWDSVNCPDVEYLVEIIGQIQNNPQALMEVSSYWVSFTYFELPMPCSTAYNLTVRSRNRAGVGDPSSIFTGVTGTSRVQLCSTTELDCRLTDFDPGTTEVTASNAAGESIPASEIT</sequence>
<reference evidence="2" key="1">
    <citation type="journal article" date="2004" name="Nature">
        <title>Genome duplication in the teleost fish Tetraodon nigroviridis reveals the early vertebrate proto-karyotype.</title>
        <authorList>
            <person name="Jaillon O."/>
            <person name="Aury J.-M."/>
            <person name="Brunet F."/>
            <person name="Petit J.-L."/>
            <person name="Stange-Thomann N."/>
            <person name="Mauceli E."/>
            <person name="Bouneau L."/>
            <person name="Fischer C."/>
            <person name="Ozouf-Costaz C."/>
            <person name="Bernot A."/>
            <person name="Nicaud S."/>
            <person name="Jaffe D."/>
            <person name="Fisher S."/>
            <person name="Lutfalla G."/>
            <person name="Dossat C."/>
            <person name="Segurens B."/>
            <person name="Dasilva C."/>
            <person name="Salanoubat M."/>
            <person name="Levy M."/>
            <person name="Boudet N."/>
            <person name="Castellano S."/>
            <person name="Anthouard V."/>
            <person name="Jubin C."/>
            <person name="Castelli V."/>
            <person name="Katinka M."/>
            <person name="Vacherie B."/>
            <person name="Biemont C."/>
            <person name="Skalli Z."/>
            <person name="Cattolico L."/>
            <person name="Poulain J."/>
            <person name="De Berardinis V."/>
            <person name="Cruaud C."/>
            <person name="Duprat S."/>
            <person name="Brottier P."/>
            <person name="Coutanceau J.-P."/>
            <person name="Gouzy J."/>
            <person name="Parra G."/>
            <person name="Lardier G."/>
            <person name="Chapple C."/>
            <person name="McKernan K.J."/>
            <person name="McEwan P."/>
            <person name="Bosak S."/>
            <person name="Kellis M."/>
            <person name="Volff J.-N."/>
            <person name="Guigo R."/>
            <person name="Zody M.C."/>
            <person name="Mesirov J."/>
            <person name="Lindblad-Toh K."/>
            <person name="Birren B."/>
            <person name="Nusbaum C."/>
            <person name="Kahn D."/>
            <person name="Robinson-Rechavi M."/>
            <person name="Laudet V."/>
            <person name="Schachter V."/>
            <person name="Quetier F."/>
            <person name="Saurin W."/>
            <person name="Scarpelli C."/>
            <person name="Wincker P."/>
            <person name="Lander E.S."/>
            <person name="Weissenbach J."/>
            <person name="Roest Crollius H."/>
        </authorList>
    </citation>
    <scope>NUCLEOTIDE SEQUENCE [LARGE SCALE GENOMIC DNA]</scope>
</reference>
<dbReference type="InterPro" id="IPR003961">
    <property type="entry name" value="FN3_dom"/>
</dbReference>
<evidence type="ECO:0000313" key="2">
    <source>
        <dbReference type="EMBL" id="CAF96105.1"/>
    </source>
</evidence>
<dbReference type="Gene3D" id="2.60.40.10">
    <property type="entry name" value="Immunoglobulins"/>
    <property type="match status" value="15"/>
</dbReference>
<feature type="non-terminal residue" evidence="2">
    <location>
        <position position="2828"/>
    </location>
</feature>
<organism evidence="2">
    <name type="scientific">Tetraodon nigroviridis</name>
    <name type="common">Spotted green pufferfish</name>
    <name type="synonym">Chelonodon nigroviridis</name>
    <dbReference type="NCBI Taxonomy" id="99883"/>
    <lineage>
        <taxon>Eukaryota</taxon>
        <taxon>Metazoa</taxon>
        <taxon>Chordata</taxon>
        <taxon>Craniata</taxon>
        <taxon>Vertebrata</taxon>
        <taxon>Euteleostomi</taxon>
        <taxon>Actinopterygii</taxon>
        <taxon>Neopterygii</taxon>
        <taxon>Teleostei</taxon>
        <taxon>Neoteleostei</taxon>
        <taxon>Acanthomorphata</taxon>
        <taxon>Eupercaria</taxon>
        <taxon>Tetraodontiformes</taxon>
        <taxon>Tetradontoidea</taxon>
        <taxon>Tetraodontidae</taxon>
        <taxon>Tetraodon</taxon>
    </lineage>
</organism>
<dbReference type="InterPro" id="IPR013783">
    <property type="entry name" value="Ig-like_fold"/>
</dbReference>
<reference evidence="2" key="2">
    <citation type="submission" date="2004-02" db="EMBL/GenBank/DDBJ databases">
        <authorList>
            <consortium name="Genoscope"/>
            <consortium name="Whitehead Institute Centre for Genome Research"/>
        </authorList>
    </citation>
    <scope>NUCLEOTIDE SEQUENCE</scope>
</reference>
<comment type="caution">
    <text evidence="2">The sequence shown here is derived from an EMBL/GenBank/DDBJ whole genome shotgun (WGS) entry which is preliminary data.</text>
</comment>
<protein>
    <submittedName>
        <fullName evidence="2">(spotted green pufferfish) hypothetical protein</fullName>
    </submittedName>
</protein>
<dbReference type="EMBL" id="CAAE01014243">
    <property type="protein sequence ID" value="CAF96105.1"/>
    <property type="molecule type" value="Genomic_DNA"/>
</dbReference>
<feature type="domain" description="Fibronectin type-III" evidence="1">
    <location>
        <begin position="2693"/>
        <end position="2788"/>
    </location>
</feature>
<dbReference type="KEGG" id="tng:GSTEN00013015G001"/>
<dbReference type="SUPFAM" id="SSF49265">
    <property type="entry name" value="Fibronectin type III"/>
    <property type="match status" value="19"/>
</dbReference>
<dbReference type="Pfam" id="PF00041">
    <property type="entry name" value="fn3"/>
    <property type="match status" value="3"/>
</dbReference>
<feature type="domain" description="Fibronectin type-III" evidence="1">
    <location>
        <begin position="110"/>
        <end position="194"/>
    </location>
</feature>
<feature type="domain" description="Fibronectin type-III" evidence="1">
    <location>
        <begin position="1073"/>
        <end position="1160"/>
    </location>
</feature>
<feature type="domain" description="Fibronectin type-III" evidence="1">
    <location>
        <begin position="2520"/>
        <end position="2608"/>
    </location>
</feature>
<dbReference type="InterPro" id="IPR036116">
    <property type="entry name" value="FN3_sf"/>
</dbReference>